<accession>J3M5T3</accession>
<dbReference type="AlphaFoldDB" id="J3M5T3"/>
<organism evidence="1">
    <name type="scientific">Oryza brachyantha</name>
    <name type="common">malo sina</name>
    <dbReference type="NCBI Taxonomy" id="4533"/>
    <lineage>
        <taxon>Eukaryota</taxon>
        <taxon>Viridiplantae</taxon>
        <taxon>Streptophyta</taxon>
        <taxon>Embryophyta</taxon>
        <taxon>Tracheophyta</taxon>
        <taxon>Spermatophyta</taxon>
        <taxon>Magnoliopsida</taxon>
        <taxon>Liliopsida</taxon>
        <taxon>Poales</taxon>
        <taxon>Poaceae</taxon>
        <taxon>BOP clade</taxon>
        <taxon>Oryzoideae</taxon>
        <taxon>Oryzeae</taxon>
        <taxon>Oryzinae</taxon>
        <taxon>Oryza</taxon>
    </lineage>
</organism>
<dbReference type="HOGENOM" id="CLU_1443121_0_0_1"/>
<proteinExistence type="predicted"/>
<sequence length="188" mass="20498">MVWRRLATTTRYRGGRSWHRGANMVAMCGGGKLRQQGTEQGDYSGKVRRRATTISRQGRDWQRAKQQSLVMAASCGGYQWRPQPQARASREEFVDPLSPLTLAASVAVGGRGSPAQEVIGVTPSYLGAKLWLLISRGGISEFSHDVFNWICCGFAFQRAVPAFTFIFGDPSARTSTYFVNAGGSLASG</sequence>
<dbReference type="EnsemblPlants" id="OB05G19570.1">
    <property type="protein sequence ID" value="OB05G19570.1"/>
    <property type="gene ID" value="OB05G19570"/>
</dbReference>
<evidence type="ECO:0000313" key="1">
    <source>
        <dbReference type="EnsemblPlants" id="OB05G19570.1"/>
    </source>
</evidence>
<protein>
    <submittedName>
        <fullName evidence="1">Uncharacterized protein</fullName>
    </submittedName>
</protein>
<keyword evidence="2" id="KW-1185">Reference proteome</keyword>
<name>J3M5T3_ORYBR</name>
<dbReference type="Proteomes" id="UP000006038">
    <property type="component" value="Chromosome 5"/>
</dbReference>
<evidence type="ECO:0000313" key="2">
    <source>
        <dbReference type="Proteomes" id="UP000006038"/>
    </source>
</evidence>
<dbReference type="Gramene" id="OB05G19570.1">
    <property type="protein sequence ID" value="OB05G19570.1"/>
    <property type="gene ID" value="OB05G19570"/>
</dbReference>
<reference evidence="1" key="1">
    <citation type="journal article" date="2013" name="Nat. Commun.">
        <title>Whole-genome sequencing of Oryza brachyantha reveals mechanisms underlying Oryza genome evolution.</title>
        <authorList>
            <person name="Chen J."/>
            <person name="Huang Q."/>
            <person name="Gao D."/>
            <person name="Wang J."/>
            <person name="Lang Y."/>
            <person name="Liu T."/>
            <person name="Li B."/>
            <person name="Bai Z."/>
            <person name="Luis Goicoechea J."/>
            <person name="Liang C."/>
            <person name="Chen C."/>
            <person name="Zhang W."/>
            <person name="Sun S."/>
            <person name="Liao Y."/>
            <person name="Zhang X."/>
            <person name="Yang L."/>
            <person name="Song C."/>
            <person name="Wang M."/>
            <person name="Shi J."/>
            <person name="Liu G."/>
            <person name="Liu J."/>
            <person name="Zhou H."/>
            <person name="Zhou W."/>
            <person name="Yu Q."/>
            <person name="An N."/>
            <person name="Chen Y."/>
            <person name="Cai Q."/>
            <person name="Wang B."/>
            <person name="Liu B."/>
            <person name="Min J."/>
            <person name="Huang Y."/>
            <person name="Wu H."/>
            <person name="Li Z."/>
            <person name="Zhang Y."/>
            <person name="Yin Y."/>
            <person name="Song W."/>
            <person name="Jiang J."/>
            <person name="Jackson S.A."/>
            <person name="Wing R.A."/>
            <person name="Wang J."/>
            <person name="Chen M."/>
        </authorList>
    </citation>
    <scope>NUCLEOTIDE SEQUENCE [LARGE SCALE GENOMIC DNA]</scope>
    <source>
        <strain evidence="1">cv. IRGC 101232</strain>
    </source>
</reference>
<reference evidence="1" key="2">
    <citation type="submission" date="2013-04" db="UniProtKB">
        <authorList>
            <consortium name="EnsemblPlants"/>
        </authorList>
    </citation>
    <scope>IDENTIFICATION</scope>
</reference>